<dbReference type="Pfam" id="PF00356">
    <property type="entry name" value="LacI"/>
    <property type="match status" value="1"/>
</dbReference>
<dbReference type="PATRIC" id="fig|100226.15.peg.52"/>
<dbReference type="GO" id="GO:0000976">
    <property type="term" value="F:transcription cis-regulatory region binding"/>
    <property type="evidence" value="ECO:0000318"/>
    <property type="project" value="GO_Central"/>
</dbReference>
<dbReference type="GO" id="GO:0006355">
    <property type="term" value="P:regulation of DNA-templated transcription"/>
    <property type="evidence" value="ECO:0000318"/>
    <property type="project" value="GO_Central"/>
</dbReference>
<dbReference type="Gene3D" id="1.10.260.40">
    <property type="entry name" value="lambda repressor-like DNA-binding domains"/>
    <property type="match status" value="1"/>
</dbReference>
<keyword evidence="3" id="KW-0804">Transcription</keyword>
<dbReference type="InParanoid" id="Q9S1T0"/>
<dbReference type="SMART" id="SM00354">
    <property type="entry name" value="HTH_LACI"/>
    <property type="match status" value="1"/>
</dbReference>
<proteinExistence type="predicted"/>
<dbReference type="InterPro" id="IPR001761">
    <property type="entry name" value="Peripla_BP/Lac1_sug-bd_dom"/>
</dbReference>
<reference evidence="6 7" key="1">
    <citation type="journal article" date="1996" name="Mol. Microbiol.">
        <title>A set of ordered cosmids and a detailed genetic and physical map for the 8 Mb Streptomyces coelicolor A3(2) chromosome.</title>
        <authorList>
            <person name="Redenbach M."/>
            <person name="Kieser H.M."/>
            <person name="Denapaite D."/>
            <person name="Eichner A."/>
            <person name="Cullum J."/>
            <person name="Kinashi H."/>
            <person name="Hopwood D.A."/>
        </authorList>
    </citation>
    <scope>NUCLEOTIDE SEQUENCE [LARGE SCALE GENOMIC DNA]</scope>
    <source>
        <strain evidence="7">ATCC BAA-471 / A3(2) / M145</strain>
    </source>
</reference>
<evidence type="ECO:0000256" key="1">
    <source>
        <dbReference type="ARBA" id="ARBA00023015"/>
    </source>
</evidence>
<evidence type="ECO:0000313" key="7">
    <source>
        <dbReference type="Proteomes" id="UP000001973"/>
    </source>
</evidence>
<dbReference type="GO" id="GO:0003700">
    <property type="term" value="F:DNA-binding transcription factor activity"/>
    <property type="evidence" value="ECO:0000318"/>
    <property type="project" value="GO_Central"/>
</dbReference>
<dbReference type="STRING" id="100226.gene:17757653"/>
<dbReference type="CDD" id="cd06267">
    <property type="entry name" value="PBP1_LacI_sugar_binding-like"/>
    <property type="match status" value="1"/>
</dbReference>
<evidence type="ECO:0000256" key="2">
    <source>
        <dbReference type="ARBA" id="ARBA00023125"/>
    </source>
</evidence>
<dbReference type="PIR" id="T37126">
    <property type="entry name" value="T37126"/>
</dbReference>
<dbReference type="KEGG" id="sco:SCO0062"/>
<dbReference type="Gene3D" id="3.40.50.2300">
    <property type="match status" value="2"/>
</dbReference>
<dbReference type="Pfam" id="PF00532">
    <property type="entry name" value="Peripla_BP_1"/>
    <property type="match status" value="1"/>
</dbReference>
<dbReference type="InterPro" id="IPR028082">
    <property type="entry name" value="Peripla_BP_I"/>
</dbReference>
<dbReference type="PROSITE" id="PS50932">
    <property type="entry name" value="HTH_LACI_2"/>
    <property type="match status" value="1"/>
</dbReference>
<dbReference type="InterPro" id="IPR010982">
    <property type="entry name" value="Lambda_DNA-bd_dom_sf"/>
</dbReference>
<evidence type="ECO:0000256" key="4">
    <source>
        <dbReference type="SAM" id="MobiDB-lite"/>
    </source>
</evidence>
<dbReference type="CDD" id="cd01392">
    <property type="entry name" value="HTH_LacI"/>
    <property type="match status" value="1"/>
</dbReference>
<keyword evidence="7" id="KW-1185">Reference proteome</keyword>
<name>Q9S1T0_STRCO</name>
<keyword evidence="1" id="KW-0805">Transcription regulation</keyword>
<evidence type="ECO:0000313" key="6">
    <source>
        <dbReference type="EMBL" id="CAB52977.1"/>
    </source>
</evidence>
<sequence>MRTGGPVQEGRGRDRSMTARRGSGPTMHDVGKLAQVSAMTVSRVLKDDPGVSEATRERVFAAVDRLGYRRNQTARSLRLGGSGMIGLVVTNLANPFYSRLALGVQEVATEYGLRVVLSNSGEQADREPGLIDGLVDHQVEGLIVVPAGSRQQHLARAMRHVPVVLAARPPAGLDTDCVLVEDFHGAREATGCLLADGHTRIAFLGNPPALYTGAERLRGFWAAHEEVGVEPDNALICQGLVDSATAERATLDLLGRAERPTALFCTNNRISQGAIRALYKSGTTLPVAGFDDFDLSDVLGLPLTLVSYDADEIGRQAARLLIDRLEQDDEAAPRASRRVTVPTRVVRHGAPSADGPGQRPPAPDTSV</sequence>
<dbReference type="PaxDb" id="100226-SCO0062"/>
<evidence type="ECO:0000259" key="5">
    <source>
        <dbReference type="PROSITE" id="PS50932"/>
    </source>
</evidence>
<dbReference type="HOGENOM" id="CLU_037628_6_0_11"/>
<dbReference type="InterPro" id="IPR000843">
    <property type="entry name" value="HTH_LacI"/>
</dbReference>
<dbReference type="EMBL" id="AL939104">
    <property type="protein sequence ID" value="CAB52977.1"/>
    <property type="molecule type" value="Genomic_DNA"/>
</dbReference>
<dbReference type="SUPFAM" id="SSF53822">
    <property type="entry name" value="Periplasmic binding protein-like I"/>
    <property type="match status" value="1"/>
</dbReference>
<protein>
    <submittedName>
        <fullName evidence="6">LacI family transcriptional regulator</fullName>
    </submittedName>
</protein>
<organism evidence="6 7">
    <name type="scientific">Streptomyces coelicolor (strain ATCC BAA-471 / A3(2) / M145)</name>
    <dbReference type="NCBI Taxonomy" id="100226"/>
    <lineage>
        <taxon>Bacteria</taxon>
        <taxon>Bacillati</taxon>
        <taxon>Actinomycetota</taxon>
        <taxon>Actinomycetes</taxon>
        <taxon>Kitasatosporales</taxon>
        <taxon>Streptomycetaceae</taxon>
        <taxon>Streptomyces</taxon>
        <taxon>Streptomyces albidoflavus group</taxon>
    </lineage>
</organism>
<gene>
    <name evidence="6" type="ordered locus">SCO0062</name>
    <name evidence="6" type="ORF">SCJ4.43c</name>
</gene>
<dbReference type="EMBL" id="AL645882">
    <property type="protein sequence ID" value="CAB52977.1"/>
    <property type="molecule type" value="Genomic_DNA"/>
</dbReference>
<dbReference type="AlphaFoldDB" id="Q9S1T0"/>
<keyword evidence="2" id="KW-0238">DNA-binding</keyword>
<dbReference type="PhylomeDB" id="Q9S1T0"/>
<feature type="region of interest" description="Disordered" evidence="4">
    <location>
        <begin position="330"/>
        <end position="367"/>
    </location>
</feature>
<dbReference type="eggNOG" id="COG1609">
    <property type="taxonomic scope" value="Bacteria"/>
</dbReference>
<feature type="domain" description="HTH lacI-type" evidence="5">
    <location>
        <begin position="25"/>
        <end position="79"/>
    </location>
</feature>
<dbReference type="Proteomes" id="UP000001973">
    <property type="component" value="Chromosome"/>
</dbReference>
<reference evidence="6 7" key="2">
    <citation type="journal article" date="2002" name="Nature">
        <title>Complete genome sequence of the model actinomycete Streptomyces coelicolor A3(2).</title>
        <authorList>
            <person name="Bentley S.D."/>
            <person name="Chater K.F."/>
            <person name="Cerdeno-Tarraga A.M."/>
            <person name="Challis G.L."/>
            <person name="Thomson N.R."/>
            <person name="James K.D."/>
            <person name="Harris D.E."/>
            <person name="Quail M.A."/>
            <person name="Kieser H."/>
            <person name="Harper D."/>
            <person name="Bateman A."/>
            <person name="Brown S."/>
            <person name="Chandra G."/>
            <person name="Chen C.W."/>
            <person name="Collins M."/>
            <person name="Cronin A."/>
            <person name="Fraser A."/>
            <person name="Goble A."/>
            <person name="Hidalgo J."/>
            <person name="Hornsby T."/>
            <person name="Howarth S."/>
            <person name="Huang C.H."/>
            <person name="Kieser T."/>
            <person name="Larke L."/>
            <person name="Murphy L."/>
            <person name="Oliver K."/>
            <person name="O'Neil S."/>
            <person name="Rabbinowitsch E."/>
            <person name="Rajandream M.A."/>
            <person name="Rutherford K."/>
            <person name="Rutter S."/>
            <person name="Seeger K."/>
            <person name="Saunders D."/>
            <person name="Sharp S."/>
            <person name="Squares R."/>
            <person name="Squares S."/>
            <person name="Taylor K."/>
            <person name="Warren T."/>
            <person name="Wietzorrek A."/>
            <person name="Woodward J."/>
            <person name="Barrell B.G."/>
            <person name="Parkhill J."/>
            <person name="Hopwood D.A."/>
        </authorList>
    </citation>
    <scope>NUCLEOTIDE SEQUENCE [LARGE SCALE GENOMIC DNA]</scope>
    <source>
        <strain evidence="7">ATCC BAA-471 / A3(2) / M145</strain>
    </source>
</reference>
<dbReference type="PANTHER" id="PTHR30146:SF109">
    <property type="entry name" value="HTH-TYPE TRANSCRIPTIONAL REGULATOR GALS"/>
    <property type="match status" value="1"/>
</dbReference>
<dbReference type="SUPFAM" id="SSF47413">
    <property type="entry name" value="lambda repressor-like DNA-binding domains"/>
    <property type="match status" value="1"/>
</dbReference>
<feature type="compositionally biased region" description="Pro residues" evidence="4">
    <location>
        <begin position="358"/>
        <end position="367"/>
    </location>
</feature>
<accession>Q9S1T0</accession>
<feature type="region of interest" description="Disordered" evidence="4">
    <location>
        <begin position="1"/>
        <end position="28"/>
    </location>
</feature>
<evidence type="ECO:0000256" key="3">
    <source>
        <dbReference type="ARBA" id="ARBA00023163"/>
    </source>
</evidence>
<dbReference type="OrthoDB" id="3595338at2"/>
<dbReference type="PANTHER" id="PTHR30146">
    <property type="entry name" value="LACI-RELATED TRANSCRIPTIONAL REPRESSOR"/>
    <property type="match status" value="1"/>
</dbReference>